<name>A0A915DKC9_9BILA</name>
<dbReference type="InterPro" id="IPR036322">
    <property type="entry name" value="WD40_repeat_dom_sf"/>
</dbReference>
<dbReference type="Proteomes" id="UP000887574">
    <property type="component" value="Unplaced"/>
</dbReference>
<feature type="repeat" description="WD" evidence="1">
    <location>
        <begin position="52"/>
        <end position="92"/>
    </location>
</feature>
<accession>A0A915DKC9</accession>
<sequence>MQVFSSDATQRLSTLTVLDSNHLLTGHKDGHITLWRITDNNGIYDFCCIRNFIYHSGAAYCLAILNNNSFVSASKDGTYGVWDLESVNYKRILSPVEWQVSPQYLDCTMVGLPTDDLVAIAGFNNGNKPRYGSFDIWDVASGECIHPDVEAFIIQKKWRSTGPVLAFRPLVNIASMLNILSTAALVAGTARMS</sequence>
<dbReference type="WBParaSite" id="jg20968">
    <property type="protein sequence ID" value="jg20968"/>
    <property type="gene ID" value="jg20968"/>
</dbReference>
<dbReference type="InterPro" id="IPR001680">
    <property type="entry name" value="WD40_rpt"/>
</dbReference>
<reference evidence="3" key="1">
    <citation type="submission" date="2022-11" db="UniProtKB">
        <authorList>
            <consortium name="WormBaseParasite"/>
        </authorList>
    </citation>
    <scope>IDENTIFICATION</scope>
</reference>
<evidence type="ECO:0000313" key="3">
    <source>
        <dbReference type="WBParaSite" id="jg20968"/>
    </source>
</evidence>
<keyword evidence="2" id="KW-1185">Reference proteome</keyword>
<dbReference type="AlphaFoldDB" id="A0A915DKC9"/>
<dbReference type="InterPro" id="IPR015943">
    <property type="entry name" value="WD40/YVTN_repeat-like_dom_sf"/>
</dbReference>
<organism evidence="2 3">
    <name type="scientific">Ditylenchus dipsaci</name>
    <dbReference type="NCBI Taxonomy" id="166011"/>
    <lineage>
        <taxon>Eukaryota</taxon>
        <taxon>Metazoa</taxon>
        <taxon>Ecdysozoa</taxon>
        <taxon>Nematoda</taxon>
        <taxon>Chromadorea</taxon>
        <taxon>Rhabditida</taxon>
        <taxon>Tylenchina</taxon>
        <taxon>Tylenchomorpha</taxon>
        <taxon>Sphaerularioidea</taxon>
        <taxon>Anguinidae</taxon>
        <taxon>Anguininae</taxon>
        <taxon>Ditylenchus</taxon>
    </lineage>
</organism>
<evidence type="ECO:0000256" key="1">
    <source>
        <dbReference type="PROSITE-ProRule" id="PRU00221"/>
    </source>
</evidence>
<dbReference type="PROSITE" id="PS50082">
    <property type="entry name" value="WD_REPEATS_2"/>
    <property type="match status" value="1"/>
</dbReference>
<protein>
    <submittedName>
        <fullName evidence="3">Uncharacterized protein</fullName>
    </submittedName>
</protein>
<dbReference type="SUPFAM" id="SSF50978">
    <property type="entry name" value="WD40 repeat-like"/>
    <property type="match status" value="1"/>
</dbReference>
<keyword evidence="1" id="KW-0853">WD repeat</keyword>
<dbReference type="Pfam" id="PF00400">
    <property type="entry name" value="WD40"/>
    <property type="match status" value="1"/>
</dbReference>
<dbReference type="Gene3D" id="2.130.10.10">
    <property type="entry name" value="YVTN repeat-like/Quinoprotein amine dehydrogenase"/>
    <property type="match status" value="1"/>
</dbReference>
<dbReference type="SMART" id="SM00320">
    <property type="entry name" value="WD40"/>
    <property type="match status" value="2"/>
</dbReference>
<evidence type="ECO:0000313" key="2">
    <source>
        <dbReference type="Proteomes" id="UP000887574"/>
    </source>
</evidence>
<proteinExistence type="predicted"/>